<dbReference type="GO" id="GO:0003924">
    <property type="term" value="F:GTPase activity"/>
    <property type="evidence" value="ECO:0007669"/>
    <property type="project" value="InterPro"/>
</dbReference>
<dbReference type="Gene3D" id="3.40.50.300">
    <property type="entry name" value="P-loop containing nucleotide triphosphate hydrolases"/>
    <property type="match status" value="1"/>
</dbReference>
<dbReference type="Proteomes" id="UP001146793">
    <property type="component" value="Unassembled WGS sequence"/>
</dbReference>
<dbReference type="InterPro" id="IPR027417">
    <property type="entry name" value="P-loop_NTPase"/>
</dbReference>
<dbReference type="InterPro" id="IPR009001">
    <property type="entry name" value="Transl_elong_EF1A/Init_IF2_C"/>
</dbReference>
<feature type="domain" description="Tr-type G" evidence="4">
    <location>
        <begin position="6"/>
        <end position="235"/>
    </location>
</feature>
<dbReference type="SUPFAM" id="SSF50465">
    <property type="entry name" value="EF-Tu/eEF-1alpha/eIF2-gamma C-terminal domain"/>
    <property type="match status" value="1"/>
</dbReference>
<dbReference type="EMBL" id="JANTQA010000012">
    <property type="protein sequence ID" value="KAJ3449183.1"/>
    <property type="molecule type" value="Genomic_DNA"/>
</dbReference>
<evidence type="ECO:0000313" key="6">
    <source>
        <dbReference type="Proteomes" id="UP001146793"/>
    </source>
</evidence>
<reference evidence="5" key="1">
    <citation type="submission" date="2022-08" db="EMBL/GenBank/DDBJ databases">
        <title>Novel sulphate-reducing endosymbionts in the free-living metamonad Anaeramoeba.</title>
        <authorList>
            <person name="Jerlstrom-Hultqvist J."/>
            <person name="Cepicka I."/>
            <person name="Gallot-Lavallee L."/>
            <person name="Salas-Leiva D."/>
            <person name="Curtis B.A."/>
            <person name="Zahonova K."/>
            <person name="Pipaliya S."/>
            <person name="Dacks J."/>
            <person name="Roger A.J."/>
        </authorList>
    </citation>
    <scope>NUCLEOTIDE SEQUENCE</scope>
    <source>
        <strain evidence="5">Busselton2</strain>
    </source>
</reference>
<dbReference type="Pfam" id="PF00009">
    <property type="entry name" value="GTP_EFTU"/>
    <property type="match status" value="1"/>
</dbReference>
<dbReference type="InterPro" id="IPR050100">
    <property type="entry name" value="TRAFAC_GTPase_members"/>
</dbReference>
<dbReference type="SUPFAM" id="SSF52540">
    <property type="entry name" value="P-loop containing nucleoside triphosphate hydrolases"/>
    <property type="match status" value="1"/>
</dbReference>
<dbReference type="PANTHER" id="PTHR23115">
    <property type="entry name" value="TRANSLATION FACTOR"/>
    <property type="match status" value="1"/>
</dbReference>
<evidence type="ECO:0000256" key="3">
    <source>
        <dbReference type="ARBA" id="ARBA00023134"/>
    </source>
</evidence>
<evidence type="ECO:0000313" key="5">
    <source>
        <dbReference type="EMBL" id="KAJ3449183.1"/>
    </source>
</evidence>
<gene>
    <name evidence="5" type="ORF">M0812_05328</name>
</gene>
<evidence type="ECO:0000259" key="4">
    <source>
        <dbReference type="PROSITE" id="PS51722"/>
    </source>
</evidence>
<dbReference type="GO" id="GO:0005525">
    <property type="term" value="F:GTP binding"/>
    <property type="evidence" value="ECO:0007669"/>
    <property type="project" value="UniProtKB-KW"/>
</dbReference>
<keyword evidence="2" id="KW-0547">Nucleotide-binding</keyword>
<evidence type="ECO:0000256" key="1">
    <source>
        <dbReference type="ARBA" id="ARBA00007249"/>
    </source>
</evidence>
<dbReference type="InterPro" id="IPR054696">
    <property type="entry name" value="GTP-eEF1A_C"/>
</dbReference>
<sequence>MTSKPKPNLGVIFLGHVDCGKSTIIGHLGFLTGSVTKKQMDKCEKESREGGKESFKYAWVVDKTRHERSRGLTTISSVLNLELTTKSVTTVNVPGLANFLPKLMERVFHAEVAVLVVSAAEGEFESGISTNGQTEDHLRIASSFGVEQIVVVVNKMDDRNVKYSFKRYREVKTKTMHLLESNGYCANDVPFIPISGWCGDNLTENSTKMEWYTGETLLSTIESMHVPFKYADLPLRMPILNVFNISGLGTVPIGRIEFGKLEVNQVVKFGPTNTSGQVLSIQSFGKSKLVAYPGDEIGFHVKDATKKEIKKGMVAGDLENDPPSRVSSFQAKITLLNASPSLTINSKPRLFIHTLSCICNVDTMLQLLNPESADEILKKKPSVLNGGDTAIVVLKPQAPICVEPFDRYPKLGRFMLMMSKKLIGYGIIKSVTKAEN</sequence>
<dbReference type="SUPFAM" id="SSF50447">
    <property type="entry name" value="Translation proteins"/>
    <property type="match status" value="1"/>
</dbReference>
<dbReference type="Pfam" id="PF03144">
    <property type="entry name" value="GTP_EFTU_D2"/>
    <property type="match status" value="1"/>
</dbReference>
<name>A0AAV8A4F2_9EUKA</name>
<dbReference type="InterPro" id="IPR000795">
    <property type="entry name" value="T_Tr_GTP-bd_dom"/>
</dbReference>
<dbReference type="Gene3D" id="2.40.30.10">
    <property type="entry name" value="Translation factors"/>
    <property type="match status" value="2"/>
</dbReference>
<dbReference type="AlphaFoldDB" id="A0AAV8A4F2"/>
<organism evidence="5 6">
    <name type="scientific">Anaeramoeba flamelloides</name>
    <dbReference type="NCBI Taxonomy" id="1746091"/>
    <lineage>
        <taxon>Eukaryota</taxon>
        <taxon>Metamonada</taxon>
        <taxon>Anaeramoebidae</taxon>
        <taxon>Anaeramoeba</taxon>
    </lineage>
</organism>
<dbReference type="Pfam" id="PF22594">
    <property type="entry name" value="GTP-eEF1A_C"/>
    <property type="match status" value="1"/>
</dbReference>
<comment type="caution">
    <text evidence="5">The sequence shown here is derived from an EMBL/GenBank/DDBJ whole genome shotgun (WGS) entry which is preliminary data.</text>
</comment>
<accession>A0AAV8A4F2</accession>
<dbReference type="InterPro" id="IPR009000">
    <property type="entry name" value="Transl_B-barrel_sf"/>
</dbReference>
<comment type="similarity">
    <text evidence="1">Belongs to the TRAFAC class translation factor GTPase superfamily. Classic translation factor GTPase family. EF-Tu/EF-1A subfamily.</text>
</comment>
<protein>
    <submittedName>
        <fullName evidence="5">Translation factor</fullName>
    </submittedName>
</protein>
<proteinExistence type="inferred from homology"/>
<dbReference type="PRINTS" id="PR00315">
    <property type="entry name" value="ELONGATNFCT"/>
</dbReference>
<keyword evidence="3" id="KW-0342">GTP-binding</keyword>
<dbReference type="InterPro" id="IPR004161">
    <property type="entry name" value="EFTu-like_2"/>
</dbReference>
<dbReference type="PROSITE" id="PS51722">
    <property type="entry name" value="G_TR_2"/>
    <property type="match status" value="1"/>
</dbReference>
<evidence type="ECO:0000256" key="2">
    <source>
        <dbReference type="ARBA" id="ARBA00022741"/>
    </source>
</evidence>